<sequence>MNMIYDVIIIGSGPAGLSAAIYAKRAELNLVVIEKAGLSGGQVINTYEVDNYPGTPGISGFDLSMKFREHCDKLETTFITGEVKDFRLEGDIKVIVLDDNTEYRTKTVVISTGGVPRHLDVEGEKKLSGMGVSYCATCDGAFFKNKVTAVVGGGDVAVEDAIFLARICKQVYVIHRRDQFRASKSISTRLMALDNVTILWDSVVERINGEDAVESIDVLNKKTNEKTNIELSGVFIAVGYHPNSEVYKNVVETDEGGYIIAGENCETNVPGVFAAGDVRTKELRQIITAASDGANAITAVEKYLNNL</sequence>
<evidence type="ECO:0000256" key="1">
    <source>
        <dbReference type="ARBA" id="ARBA00009333"/>
    </source>
</evidence>
<dbReference type="RefSeq" id="WP_197662709.1">
    <property type="nucleotide sequence ID" value="NZ_JAEAGR010000022.1"/>
</dbReference>
<keyword evidence="6 7" id="KW-0676">Redox-active center</keyword>
<evidence type="ECO:0000256" key="2">
    <source>
        <dbReference type="ARBA" id="ARBA00022630"/>
    </source>
</evidence>
<proteinExistence type="inferred from homology"/>
<dbReference type="Gene3D" id="3.50.50.60">
    <property type="entry name" value="FAD/NAD(P)-binding domain"/>
    <property type="match status" value="2"/>
</dbReference>
<organism evidence="10 11">
    <name type="scientific">Mobilitalea sibirica</name>
    <dbReference type="NCBI Taxonomy" id="1462919"/>
    <lineage>
        <taxon>Bacteria</taxon>
        <taxon>Bacillati</taxon>
        <taxon>Bacillota</taxon>
        <taxon>Clostridia</taxon>
        <taxon>Lachnospirales</taxon>
        <taxon>Lachnospiraceae</taxon>
        <taxon>Mobilitalea</taxon>
    </lineage>
</organism>
<dbReference type="PRINTS" id="PR00368">
    <property type="entry name" value="FADPNR"/>
</dbReference>
<keyword evidence="11" id="KW-1185">Reference proteome</keyword>
<comment type="subunit">
    <text evidence="7">Homodimer.</text>
</comment>
<evidence type="ECO:0000256" key="6">
    <source>
        <dbReference type="ARBA" id="ARBA00023284"/>
    </source>
</evidence>
<comment type="similarity">
    <text evidence="1 7">Belongs to the class-II pyridine nucleotide-disulfide oxidoreductase family.</text>
</comment>
<dbReference type="InterPro" id="IPR023753">
    <property type="entry name" value="FAD/NAD-binding_dom"/>
</dbReference>
<dbReference type="GO" id="GO:0019430">
    <property type="term" value="P:removal of superoxide radicals"/>
    <property type="evidence" value="ECO:0007669"/>
    <property type="project" value="UniProtKB-UniRule"/>
</dbReference>
<comment type="catalytic activity">
    <reaction evidence="7">
        <text>[thioredoxin]-dithiol + NADP(+) = [thioredoxin]-disulfide + NADPH + H(+)</text>
        <dbReference type="Rhea" id="RHEA:20345"/>
        <dbReference type="Rhea" id="RHEA-COMP:10698"/>
        <dbReference type="Rhea" id="RHEA-COMP:10700"/>
        <dbReference type="ChEBI" id="CHEBI:15378"/>
        <dbReference type="ChEBI" id="CHEBI:29950"/>
        <dbReference type="ChEBI" id="CHEBI:50058"/>
        <dbReference type="ChEBI" id="CHEBI:57783"/>
        <dbReference type="ChEBI" id="CHEBI:58349"/>
        <dbReference type="EC" id="1.8.1.9"/>
    </reaction>
</comment>
<name>A0A8J7HDS8_9FIRM</name>
<dbReference type="InterPro" id="IPR036188">
    <property type="entry name" value="FAD/NAD-bd_sf"/>
</dbReference>
<evidence type="ECO:0000256" key="4">
    <source>
        <dbReference type="ARBA" id="ARBA00023002"/>
    </source>
</evidence>
<dbReference type="PANTHER" id="PTHR48105">
    <property type="entry name" value="THIOREDOXIN REDUCTASE 1-RELATED-RELATED"/>
    <property type="match status" value="1"/>
</dbReference>
<evidence type="ECO:0000256" key="5">
    <source>
        <dbReference type="ARBA" id="ARBA00023157"/>
    </source>
</evidence>
<evidence type="ECO:0000256" key="8">
    <source>
        <dbReference type="RuleBase" id="RU003881"/>
    </source>
</evidence>
<evidence type="ECO:0000313" key="11">
    <source>
        <dbReference type="Proteomes" id="UP000623269"/>
    </source>
</evidence>
<dbReference type="NCBIfam" id="TIGR01292">
    <property type="entry name" value="TRX_reduct"/>
    <property type="match status" value="1"/>
</dbReference>
<dbReference type="PRINTS" id="PR00469">
    <property type="entry name" value="PNDRDTASEII"/>
</dbReference>
<comment type="caution">
    <text evidence="10">The sequence shown here is derived from an EMBL/GenBank/DDBJ whole genome shotgun (WGS) entry which is preliminary data.</text>
</comment>
<dbReference type="GO" id="GO:0005737">
    <property type="term" value="C:cytoplasm"/>
    <property type="evidence" value="ECO:0007669"/>
    <property type="project" value="InterPro"/>
</dbReference>
<comment type="cofactor">
    <cofactor evidence="8">
        <name>FAD</name>
        <dbReference type="ChEBI" id="CHEBI:57692"/>
    </cofactor>
    <text evidence="8">Binds 1 FAD per subunit.</text>
</comment>
<evidence type="ECO:0000256" key="3">
    <source>
        <dbReference type="ARBA" id="ARBA00022827"/>
    </source>
</evidence>
<dbReference type="InterPro" id="IPR008255">
    <property type="entry name" value="Pyr_nucl-diS_OxRdtase_2_AS"/>
</dbReference>
<dbReference type="EC" id="1.8.1.9" evidence="7"/>
<dbReference type="PROSITE" id="PS00573">
    <property type="entry name" value="PYRIDINE_REDOX_2"/>
    <property type="match status" value="1"/>
</dbReference>
<evidence type="ECO:0000313" key="10">
    <source>
        <dbReference type="EMBL" id="MBH1942442.1"/>
    </source>
</evidence>
<dbReference type="EMBL" id="JAEAGR010000022">
    <property type="protein sequence ID" value="MBH1942442.1"/>
    <property type="molecule type" value="Genomic_DNA"/>
</dbReference>
<dbReference type="InterPro" id="IPR005982">
    <property type="entry name" value="Thioredox_Rdtase"/>
</dbReference>
<keyword evidence="5" id="KW-1015">Disulfide bond</keyword>
<keyword evidence="8" id="KW-0521">NADP</keyword>
<protein>
    <recommendedName>
        <fullName evidence="7">Thioredoxin reductase</fullName>
        <ecNumber evidence="7">1.8.1.9</ecNumber>
    </recommendedName>
</protein>
<dbReference type="SUPFAM" id="SSF51905">
    <property type="entry name" value="FAD/NAD(P)-binding domain"/>
    <property type="match status" value="1"/>
</dbReference>
<keyword evidence="4 7" id="KW-0560">Oxidoreductase</keyword>
<evidence type="ECO:0000259" key="9">
    <source>
        <dbReference type="Pfam" id="PF07992"/>
    </source>
</evidence>
<feature type="domain" description="FAD/NAD(P)-binding" evidence="9">
    <location>
        <begin position="5"/>
        <end position="293"/>
    </location>
</feature>
<dbReference type="Proteomes" id="UP000623269">
    <property type="component" value="Unassembled WGS sequence"/>
</dbReference>
<reference evidence="10" key="1">
    <citation type="submission" date="2020-12" db="EMBL/GenBank/DDBJ databases">
        <title>M. sibirica DSM 26468T genome.</title>
        <authorList>
            <person name="Thieme N."/>
            <person name="Rettenmaier R."/>
            <person name="Zverlov V."/>
            <person name="Liebl W."/>
        </authorList>
    </citation>
    <scope>NUCLEOTIDE SEQUENCE</scope>
    <source>
        <strain evidence="10">DSM 26468</strain>
    </source>
</reference>
<keyword evidence="2 7" id="KW-0285">Flavoprotein</keyword>
<accession>A0A8J7HDS8</accession>
<keyword evidence="3 7" id="KW-0274">FAD</keyword>
<evidence type="ECO:0000256" key="7">
    <source>
        <dbReference type="RuleBase" id="RU003880"/>
    </source>
</evidence>
<gene>
    <name evidence="10" type="primary">trxB</name>
    <name evidence="10" type="ORF">I5677_16190</name>
</gene>
<dbReference type="AlphaFoldDB" id="A0A8J7HDS8"/>
<dbReference type="InterPro" id="IPR050097">
    <property type="entry name" value="Ferredoxin-NADP_redctase_2"/>
</dbReference>
<dbReference type="Pfam" id="PF07992">
    <property type="entry name" value="Pyr_redox_2"/>
    <property type="match status" value="1"/>
</dbReference>
<dbReference type="GO" id="GO:0004791">
    <property type="term" value="F:thioredoxin-disulfide reductase (NADPH) activity"/>
    <property type="evidence" value="ECO:0007669"/>
    <property type="project" value="UniProtKB-UniRule"/>
</dbReference>